<keyword evidence="3 6" id="KW-0378">Hydrolase</keyword>
<evidence type="ECO:0000256" key="6">
    <source>
        <dbReference type="HAMAP-Rule" id="MF_01518"/>
    </source>
</evidence>
<dbReference type="InterPro" id="IPR032466">
    <property type="entry name" value="Metal_Hydrolase"/>
</dbReference>
<dbReference type="SUPFAM" id="SSF51556">
    <property type="entry name" value="Metallo-dependent hydrolases"/>
    <property type="match status" value="1"/>
</dbReference>
<comment type="catalytic activity">
    <reaction evidence="5 6">
        <text>adenine + H2O + H(+) = hypoxanthine + NH4(+)</text>
        <dbReference type="Rhea" id="RHEA:23688"/>
        <dbReference type="ChEBI" id="CHEBI:15377"/>
        <dbReference type="ChEBI" id="CHEBI:15378"/>
        <dbReference type="ChEBI" id="CHEBI:16708"/>
        <dbReference type="ChEBI" id="CHEBI:17368"/>
        <dbReference type="ChEBI" id="CHEBI:28938"/>
        <dbReference type="EC" id="3.5.4.2"/>
    </reaction>
</comment>
<comment type="similarity">
    <text evidence="1 6">Belongs to the metallo-dependent hydrolases superfamily. Adenine deaminase family.</text>
</comment>
<name>A0A1G5S3L9_PSEXY</name>
<dbReference type="Proteomes" id="UP000199428">
    <property type="component" value="Unassembled WGS sequence"/>
</dbReference>
<evidence type="ECO:0000256" key="4">
    <source>
        <dbReference type="ARBA" id="ARBA00023211"/>
    </source>
</evidence>
<dbReference type="CDD" id="cd01295">
    <property type="entry name" value="AdeC"/>
    <property type="match status" value="1"/>
</dbReference>
<evidence type="ECO:0000256" key="2">
    <source>
        <dbReference type="ARBA" id="ARBA00012782"/>
    </source>
</evidence>
<keyword evidence="4 6" id="KW-0464">Manganese</keyword>
<feature type="domain" description="Adenine deaminase C-terminal" evidence="8">
    <location>
        <begin position="412"/>
        <end position="566"/>
    </location>
</feature>
<proteinExistence type="inferred from homology"/>
<evidence type="ECO:0000259" key="7">
    <source>
        <dbReference type="Pfam" id="PF01979"/>
    </source>
</evidence>
<dbReference type="EMBL" id="FMWK01000018">
    <property type="protein sequence ID" value="SCZ81012.1"/>
    <property type="molecule type" value="Genomic_DNA"/>
</dbReference>
<evidence type="ECO:0000256" key="1">
    <source>
        <dbReference type="ARBA" id="ARBA00006773"/>
    </source>
</evidence>
<dbReference type="InterPro" id="IPR026912">
    <property type="entry name" value="Adenine_deam_C"/>
</dbReference>
<sequence>MNYQQKNMTRAEYEDFLSVASGEKPAELVLKNVSYLDVFTNQFRKGDIAIAYGTFAGIGKYQGKKEIDMTGKTIVPGFIDAHIHIESTTVIPEIFAKEALKHGTTAILTDPHEIANVMGVDGINLMLEATEELPLDVFFMVPSCVPSCEFDESATSIMAQDMVPLFKNKRVRGIAEVMDVNSVVSRKKDVLDKTFAAIENGSRIDGHAPAVTGNQLMAYAAAGVLSDHECTYLDEAMEKLGLGLWIMIREGTAAQNLEALIDLCKEPYASHSMFCTDDRHINDIMDDGHIDNIIRKAIKLGADPAIAFKMAAYTAGDYIGLRDRGAIVPGFLADFVVLNDVETVDIHSVYKEGNELTDDYLETHCRSTISPELKAKAMDSFHMPEITVQMLNVEKEIPVLGIVDGQLYTTREGMAKEIDVEADILKAVVVERHKNTGHVGVGFIHGYGLKNGAIVTSVAHDSHNIIAIGTSDEDIAAGINALKDMNGGALVYSDGKVQAAYSMPVAGLMSSESAKNAKERLVEIHEAAYAAGVRKGIDPFMTLSFTALPVIPALRITTLGVVDVEEWKISK</sequence>
<dbReference type="SUPFAM" id="SSF51338">
    <property type="entry name" value="Composite domain of metallo-dependent hydrolases"/>
    <property type="match status" value="1"/>
</dbReference>
<dbReference type="Pfam" id="PF01979">
    <property type="entry name" value="Amidohydro_1"/>
    <property type="match status" value="1"/>
</dbReference>
<dbReference type="PANTHER" id="PTHR11113:SF2">
    <property type="entry name" value="ADENINE DEAMINASE"/>
    <property type="match status" value="1"/>
</dbReference>
<dbReference type="HAMAP" id="MF_01518">
    <property type="entry name" value="Adenine_deamin"/>
    <property type="match status" value="1"/>
</dbReference>
<dbReference type="InterPro" id="IPR011059">
    <property type="entry name" value="Metal-dep_hydrolase_composite"/>
</dbReference>
<dbReference type="AlphaFoldDB" id="A0A1G5S3L9"/>
<dbReference type="GO" id="GO:0006146">
    <property type="term" value="P:adenine catabolic process"/>
    <property type="evidence" value="ECO:0007669"/>
    <property type="project" value="InterPro"/>
</dbReference>
<evidence type="ECO:0000313" key="9">
    <source>
        <dbReference type="EMBL" id="SCZ81012.1"/>
    </source>
</evidence>
<evidence type="ECO:0000313" key="10">
    <source>
        <dbReference type="Proteomes" id="UP000199428"/>
    </source>
</evidence>
<dbReference type="InterPro" id="IPR006679">
    <property type="entry name" value="Adenine_deam"/>
</dbReference>
<comment type="cofactor">
    <cofactor evidence="6">
        <name>Mn(2+)</name>
        <dbReference type="ChEBI" id="CHEBI:29035"/>
    </cofactor>
</comment>
<organism evidence="9 10">
    <name type="scientific">Pseudobutyrivibrio xylanivorans</name>
    <dbReference type="NCBI Taxonomy" id="185007"/>
    <lineage>
        <taxon>Bacteria</taxon>
        <taxon>Bacillati</taxon>
        <taxon>Bacillota</taxon>
        <taxon>Clostridia</taxon>
        <taxon>Lachnospirales</taxon>
        <taxon>Lachnospiraceae</taxon>
        <taxon>Pseudobutyrivibrio</taxon>
    </lineage>
</organism>
<dbReference type="EC" id="3.5.4.2" evidence="2 6"/>
<dbReference type="NCBIfam" id="TIGR01178">
    <property type="entry name" value="ade"/>
    <property type="match status" value="1"/>
</dbReference>
<evidence type="ECO:0000256" key="5">
    <source>
        <dbReference type="ARBA" id="ARBA00047720"/>
    </source>
</evidence>
<dbReference type="RefSeq" id="WP_090163898.1">
    <property type="nucleotide sequence ID" value="NZ_FMWK01000018.1"/>
</dbReference>
<gene>
    <name evidence="6" type="primary">ade</name>
    <name evidence="9" type="ORF">SAMN02910350_02591</name>
</gene>
<dbReference type="Pfam" id="PF13382">
    <property type="entry name" value="Adenine_deam_C"/>
    <property type="match status" value="1"/>
</dbReference>
<evidence type="ECO:0000256" key="3">
    <source>
        <dbReference type="ARBA" id="ARBA00022801"/>
    </source>
</evidence>
<accession>A0A1G5S3L9</accession>
<dbReference type="InterPro" id="IPR006680">
    <property type="entry name" value="Amidohydro-rel"/>
</dbReference>
<protein>
    <recommendedName>
        <fullName evidence="2 6">Adenine deaminase</fullName>
        <shortName evidence="6">Adenase</shortName>
        <shortName evidence="6">Adenine aminase</shortName>
        <ecNumber evidence="2 6">3.5.4.2</ecNumber>
    </recommendedName>
</protein>
<reference evidence="9 10" key="1">
    <citation type="submission" date="2016-10" db="EMBL/GenBank/DDBJ databases">
        <authorList>
            <person name="de Groot N.N."/>
        </authorList>
    </citation>
    <scope>NUCLEOTIDE SEQUENCE [LARGE SCALE GENOMIC DNA]</scope>
    <source>
        <strain evidence="9 10">DSM 10317</strain>
    </source>
</reference>
<dbReference type="PANTHER" id="PTHR11113">
    <property type="entry name" value="N-ACETYLGLUCOSAMINE-6-PHOSPHATE DEACETYLASE"/>
    <property type="match status" value="1"/>
</dbReference>
<dbReference type="Gene3D" id="3.20.20.140">
    <property type="entry name" value="Metal-dependent hydrolases"/>
    <property type="match status" value="1"/>
</dbReference>
<dbReference type="Gene3D" id="2.30.40.10">
    <property type="entry name" value="Urease, subunit C, domain 1"/>
    <property type="match status" value="1"/>
</dbReference>
<dbReference type="GO" id="GO:0000034">
    <property type="term" value="F:adenine deaminase activity"/>
    <property type="evidence" value="ECO:0007669"/>
    <property type="project" value="UniProtKB-UniRule"/>
</dbReference>
<evidence type="ECO:0000259" key="8">
    <source>
        <dbReference type="Pfam" id="PF13382"/>
    </source>
</evidence>
<feature type="domain" description="Amidohydrolase-related" evidence="7">
    <location>
        <begin position="73"/>
        <end position="354"/>
    </location>
</feature>